<evidence type="ECO:0008006" key="4">
    <source>
        <dbReference type="Google" id="ProtNLM"/>
    </source>
</evidence>
<accession>A0A1H5WAK4</accession>
<sequence>MATPRSTLILLAASAVLAQSGSAATLPIAPVHVHAFQRSVGSAVTPANSLCSGMGLGVNGALNGFVPASTDAWHQNISSATVDPSSATIINTAGDLAGYNLHPDFGTQYGIPYVVVDSRTQPNVSVPINLYGSESDITVAPVPANAPIEGNPLACTAPAGDQHVLVLDRNSCVDYEYWTASSCNGAWSASDSALWDMTTPEKRPYGYTSADAAGLSVFEGLIRYDEIIAGSINHAIRFTAKYTKTGPQDGYYVAPATHSSGNLWGTDNIIGMRIRLKAGFDISHYSKTNQIILTAMKNYGMILADNGTTMFFQGTQDNRWDDNDLSSLSAVPSSAFEVVTMGTVSTMWTPPATGAAPTIQSFTASATSVKAGATVVLTAVAPGASYSYVDKAGFMRNGTVSVSPTATTTYTLTSRNAFGSVSKSLTVTVVQ</sequence>
<organism evidence="2 3">
    <name type="scientific">Bryocella elongata</name>
    <dbReference type="NCBI Taxonomy" id="863522"/>
    <lineage>
        <taxon>Bacteria</taxon>
        <taxon>Pseudomonadati</taxon>
        <taxon>Acidobacteriota</taxon>
        <taxon>Terriglobia</taxon>
        <taxon>Terriglobales</taxon>
        <taxon>Acidobacteriaceae</taxon>
        <taxon>Bryocella</taxon>
    </lineage>
</organism>
<gene>
    <name evidence="2" type="ORF">SAMN05421819_1492</name>
</gene>
<keyword evidence="3" id="KW-1185">Reference proteome</keyword>
<proteinExistence type="predicted"/>
<dbReference type="EMBL" id="FNVA01000002">
    <property type="protein sequence ID" value="SEF96221.1"/>
    <property type="molecule type" value="Genomic_DNA"/>
</dbReference>
<reference evidence="2 3" key="1">
    <citation type="submission" date="2016-10" db="EMBL/GenBank/DDBJ databases">
        <authorList>
            <person name="de Groot N.N."/>
        </authorList>
    </citation>
    <scope>NUCLEOTIDE SEQUENCE [LARGE SCALE GENOMIC DNA]</scope>
    <source>
        <strain evidence="2 3">DSM 22489</strain>
    </source>
</reference>
<feature type="signal peptide" evidence="1">
    <location>
        <begin position="1"/>
        <end position="23"/>
    </location>
</feature>
<feature type="chain" id="PRO_5009288067" description="Ig-like domain-containing protein" evidence="1">
    <location>
        <begin position="24"/>
        <end position="431"/>
    </location>
</feature>
<dbReference type="RefSeq" id="WP_103932416.1">
    <property type="nucleotide sequence ID" value="NZ_FNVA01000002.1"/>
</dbReference>
<dbReference type="OrthoDB" id="8771597at2"/>
<evidence type="ECO:0000256" key="1">
    <source>
        <dbReference type="SAM" id="SignalP"/>
    </source>
</evidence>
<evidence type="ECO:0000313" key="3">
    <source>
        <dbReference type="Proteomes" id="UP000236728"/>
    </source>
</evidence>
<keyword evidence="1" id="KW-0732">Signal</keyword>
<dbReference type="AlphaFoldDB" id="A0A1H5WAK4"/>
<name>A0A1H5WAK4_9BACT</name>
<dbReference type="Proteomes" id="UP000236728">
    <property type="component" value="Unassembled WGS sequence"/>
</dbReference>
<protein>
    <recommendedName>
        <fullName evidence="4">Ig-like domain-containing protein</fullName>
    </recommendedName>
</protein>
<evidence type="ECO:0000313" key="2">
    <source>
        <dbReference type="EMBL" id="SEF96221.1"/>
    </source>
</evidence>